<evidence type="ECO:0000259" key="2">
    <source>
        <dbReference type="SMART" id="SM00867"/>
    </source>
</evidence>
<name>A0A317ZPJ2_9BACT</name>
<proteinExistence type="predicted"/>
<reference evidence="3 4" key="1">
    <citation type="submission" date="2018-05" db="EMBL/GenBank/DDBJ databases">
        <title>Coraliomargarita sinensis sp. nov., isolated from a marine solar saltern.</title>
        <authorList>
            <person name="Zhou L.Y."/>
        </authorList>
    </citation>
    <scope>NUCLEOTIDE SEQUENCE [LARGE SCALE GENOMIC DNA]</scope>
    <source>
        <strain evidence="3 4">WN38</strain>
    </source>
</reference>
<dbReference type="Gene3D" id="2.40.128.110">
    <property type="entry name" value="Lipid/polyisoprenoid-binding, YceI-like"/>
    <property type="match status" value="1"/>
</dbReference>
<accession>A0A317ZPJ2</accession>
<comment type="caution">
    <text evidence="3">The sequence shown here is derived from an EMBL/GenBank/DDBJ whole genome shotgun (WGS) entry which is preliminary data.</text>
</comment>
<dbReference type="SMART" id="SM00867">
    <property type="entry name" value="YceI"/>
    <property type="match status" value="1"/>
</dbReference>
<dbReference type="FunCoup" id="A0A317ZPJ2">
    <property type="interactions" value="65"/>
</dbReference>
<feature type="chain" id="PRO_5016419758" evidence="1">
    <location>
        <begin position="25"/>
        <end position="193"/>
    </location>
</feature>
<dbReference type="EMBL" id="QHJQ01000001">
    <property type="protein sequence ID" value="PXA05769.1"/>
    <property type="molecule type" value="Genomic_DNA"/>
</dbReference>
<evidence type="ECO:0000256" key="1">
    <source>
        <dbReference type="SAM" id="SignalP"/>
    </source>
</evidence>
<organism evidence="3 4">
    <name type="scientific">Coraliomargarita sinensis</name>
    <dbReference type="NCBI Taxonomy" id="2174842"/>
    <lineage>
        <taxon>Bacteria</taxon>
        <taxon>Pseudomonadati</taxon>
        <taxon>Verrucomicrobiota</taxon>
        <taxon>Opitutia</taxon>
        <taxon>Puniceicoccales</taxon>
        <taxon>Coraliomargaritaceae</taxon>
        <taxon>Coraliomargarita</taxon>
    </lineage>
</organism>
<dbReference type="SUPFAM" id="SSF101874">
    <property type="entry name" value="YceI-like"/>
    <property type="match status" value="1"/>
</dbReference>
<dbReference type="Proteomes" id="UP000247099">
    <property type="component" value="Unassembled WGS sequence"/>
</dbReference>
<dbReference type="InParanoid" id="A0A317ZPJ2"/>
<dbReference type="Pfam" id="PF04264">
    <property type="entry name" value="YceI"/>
    <property type="match status" value="1"/>
</dbReference>
<evidence type="ECO:0000313" key="4">
    <source>
        <dbReference type="Proteomes" id="UP000247099"/>
    </source>
</evidence>
<evidence type="ECO:0000313" key="3">
    <source>
        <dbReference type="EMBL" id="PXA05769.1"/>
    </source>
</evidence>
<dbReference type="PANTHER" id="PTHR34406">
    <property type="entry name" value="PROTEIN YCEI"/>
    <property type="match status" value="1"/>
</dbReference>
<keyword evidence="4" id="KW-1185">Reference proteome</keyword>
<feature type="signal peptide" evidence="1">
    <location>
        <begin position="1"/>
        <end position="24"/>
    </location>
</feature>
<dbReference type="AlphaFoldDB" id="A0A317ZPJ2"/>
<dbReference type="InterPro" id="IPR007372">
    <property type="entry name" value="Lipid/polyisoprenoid-bd_YceI"/>
</dbReference>
<keyword evidence="1" id="KW-0732">Signal</keyword>
<dbReference type="InterPro" id="IPR036761">
    <property type="entry name" value="TTHA0802/YceI-like_sf"/>
</dbReference>
<gene>
    <name evidence="3" type="ORF">DDZ13_01695</name>
</gene>
<sequence length="193" mass="21092">MKTSLLSIGAILLASFGITANAQAEVESYKIDTAHSSVKFSIRHFVAKTTGNFSDFEGTLKIDRDDLTNSKVEATIKIPSVDTDSDKRDAHLQEDDYFGADKHPLMTFKSTKWSEALGENKFKVVGDLTIRGVTKEVVLDVELLGFGEGMRGAYLSGWEATTTLDRTEWGITGGQPAVGDEVDVTINIEAIRQ</sequence>
<protein>
    <submittedName>
        <fullName evidence="3">Polyisoprenoid-binding protein</fullName>
    </submittedName>
</protein>
<feature type="domain" description="Lipid/polyisoprenoid-binding YceI-like" evidence="2">
    <location>
        <begin position="28"/>
        <end position="191"/>
    </location>
</feature>
<dbReference type="PANTHER" id="PTHR34406:SF1">
    <property type="entry name" value="PROTEIN YCEI"/>
    <property type="match status" value="1"/>
</dbReference>
<dbReference type="OrthoDB" id="9811006at2"/>